<proteinExistence type="predicted"/>
<dbReference type="InterPro" id="IPR011990">
    <property type="entry name" value="TPR-like_helical_dom_sf"/>
</dbReference>
<keyword evidence="2" id="KW-1185">Reference proteome</keyword>
<evidence type="ECO:0008006" key="3">
    <source>
        <dbReference type="Google" id="ProtNLM"/>
    </source>
</evidence>
<dbReference type="SUPFAM" id="SSF48452">
    <property type="entry name" value="TPR-like"/>
    <property type="match status" value="1"/>
</dbReference>
<sequence length="180" mass="21206">MTLTKSKYYFEALDNYPYSLPDCLEALNYALSYDPEDADSLSLMGRIYSEMLTDYEKAKIYFEEAIQCDVANLNTPLHYIKCLLDNEDLEEAEKLITYALKIKGIDKARILIQKSLLLEMRFEYKKALDPLNGAKKYIYAQSMLDFLNGKVKFIKAKPTKRLNKKYKKKKRRLIKFFFLI</sequence>
<dbReference type="RefSeq" id="WP_259829499.1">
    <property type="nucleotide sequence ID" value="NZ_JANZQH010000005.1"/>
</dbReference>
<gene>
    <name evidence="1" type="ORF">NZD88_12320</name>
</gene>
<dbReference type="Gene3D" id="1.25.40.10">
    <property type="entry name" value="Tetratricopeptide repeat domain"/>
    <property type="match status" value="1"/>
</dbReference>
<protein>
    <recommendedName>
        <fullName evidence="3">Tetratricopeptide repeat protein</fullName>
    </recommendedName>
</protein>
<comment type="caution">
    <text evidence="1">The sequence shown here is derived from an EMBL/GenBank/DDBJ whole genome shotgun (WGS) entry which is preliminary data.</text>
</comment>
<evidence type="ECO:0000313" key="2">
    <source>
        <dbReference type="Proteomes" id="UP001142057"/>
    </source>
</evidence>
<reference evidence="1" key="1">
    <citation type="submission" date="2022-08" db="EMBL/GenBank/DDBJ databases">
        <title>Chryseobacterium antibioticum,isolated from the rhizosphere soil of Pyrola in Tibet.</title>
        <authorList>
            <person name="Kan Y."/>
        </authorList>
    </citation>
    <scope>NUCLEOTIDE SEQUENCE</scope>
    <source>
        <strain evidence="1">Pc2-12</strain>
    </source>
</reference>
<dbReference type="EMBL" id="JANZQH010000005">
    <property type="protein sequence ID" value="MCT2408327.1"/>
    <property type="molecule type" value="Genomic_DNA"/>
</dbReference>
<name>A0ABT2II43_9FLAO</name>
<accession>A0ABT2II43</accession>
<organism evidence="1 2">
    <name type="scientific">Chryseobacterium pyrolae</name>
    <dbReference type="NCBI Taxonomy" id="2987481"/>
    <lineage>
        <taxon>Bacteria</taxon>
        <taxon>Pseudomonadati</taxon>
        <taxon>Bacteroidota</taxon>
        <taxon>Flavobacteriia</taxon>
        <taxon>Flavobacteriales</taxon>
        <taxon>Weeksellaceae</taxon>
        <taxon>Chryseobacterium group</taxon>
        <taxon>Chryseobacterium</taxon>
    </lineage>
</organism>
<evidence type="ECO:0000313" key="1">
    <source>
        <dbReference type="EMBL" id="MCT2408327.1"/>
    </source>
</evidence>
<dbReference type="Proteomes" id="UP001142057">
    <property type="component" value="Unassembled WGS sequence"/>
</dbReference>